<evidence type="ECO:0000313" key="2">
    <source>
        <dbReference type="Proteomes" id="UP001146019"/>
    </source>
</evidence>
<evidence type="ECO:0000313" key="1">
    <source>
        <dbReference type="EMBL" id="MCX5466621.1"/>
    </source>
</evidence>
<dbReference type="InterPro" id="IPR009057">
    <property type="entry name" value="Homeodomain-like_sf"/>
</dbReference>
<accession>A0A9X3DRC6</accession>
<organism evidence="1 2">
    <name type="scientific">Acinetobacter nematophilus</name>
    <dbReference type="NCBI Taxonomy" id="2994642"/>
    <lineage>
        <taxon>Bacteria</taxon>
        <taxon>Pseudomonadati</taxon>
        <taxon>Pseudomonadota</taxon>
        <taxon>Gammaproteobacteria</taxon>
        <taxon>Moraxellales</taxon>
        <taxon>Moraxellaceae</taxon>
        <taxon>Acinetobacter</taxon>
    </lineage>
</organism>
<gene>
    <name evidence="1" type="ORF">OSH00_02585</name>
</gene>
<dbReference type="RefSeq" id="WP_266129111.1">
    <property type="nucleotide sequence ID" value="NZ_JAPKMY010000001.1"/>
</dbReference>
<dbReference type="EMBL" id="JAPKMY010000001">
    <property type="protein sequence ID" value="MCX5466621.1"/>
    <property type="molecule type" value="Genomic_DNA"/>
</dbReference>
<name>A0A9X3DRC6_9GAMM</name>
<comment type="caution">
    <text evidence="1">The sequence shown here is derived from an EMBL/GenBank/DDBJ whole genome shotgun (WGS) entry which is preliminary data.</text>
</comment>
<protein>
    <submittedName>
        <fullName evidence="1">TetR family transcriptional regulator</fullName>
    </submittedName>
</protein>
<reference evidence="1" key="1">
    <citation type="submission" date="2022-11" db="EMBL/GenBank/DDBJ databases">
        <title>Biodiversity and phylogenetic relationships of bacteria.</title>
        <authorList>
            <person name="Machado R.A.R."/>
            <person name="Bhat A."/>
            <person name="Loulou A."/>
            <person name="Kallel S."/>
        </authorList>
    </citation>
    <scope>NUCLEOTIDE SEQUENCE</scope>
    <source>
        <strain evidence="1">A-IN1</strain>
    </source>
</reference>
<dbReference type="Proteomes" id="UP001146019">
    <property type="component" value="Unassembled WGS sequence"/>
</dbReference>
<proteinExistence type="predicted"/>
<dbReference type="SUPFAM" id="SSF46689">
    <property type="entry name" value="Homeodomain-like"/>
    <property type="match status" value="1"/>
</dbReference>
<dbReference type="AlphaFoldDB" id="A0A9X3DRC6"/>
<sequence>MDIATEACRKQYILDRDIGILAYQDDSQLTIDAVVMRVRSAKSTIYRWWEYKSDLLLDAFKVHADDVLDMDFEQNLEHNSRQQLLELPKVLPHQISRALLLVQAERREAAGDYIKQHFLPCRERRWKLIQLVIQAKESSINDAFELLLDTLYAPIHYQTISFNSISTSTNIDGPFTLVLAPVRYAGSGESYV</sequence>
<keyword evidence="2" id="KW-1185">Reference proteome</keyword>
<dbReference type="Gene3D" id="1.10.357.10">
    <property type="entry name" value="Tetracycline Repressor, domain 2"/>
    <property type="match status" value="1"/>
</dbReference>